<evidence type="ECO:0000313" key="3">
    <source>
        <dbReference type="EMBL" id="TMQ57011.1"/>
    </source>
</evidence>
<dbReference type="Gene3D" id="3.30.530.20">
    <property type="match status" value="1"/>
</dbReference>
<proteinExistence type="inferred from homology"/>
<sequence length="157" mass="17279">MSTPPATQVRVTRRFASPPERVFDTWLDPQRARTFLFSTPAGEIVRAEIDPRVGGTFRIVDRRQGKDVEHVGTYLELERPRRIAFEYSADHSDRSRVSLDVVPSGSGSGVTLIHELHPKWADFAERAHAAWTMMLEKLAATLGEGAPGAGGSPSRAA</sequence>
<dbReference type="Pfam" id="PF08327">
    <property type="entry name" value="AHSA1"/>
    <property type="match status" value="1"/>
</dbReference>
<comment type="caution">
    <text evidence="3">The sequence shown here is derived from an EMBL/GenBank/DDBJ whole genome shotgun (WGS) entry which is preliminary data.</text>
</comment>
<protein>
    <submittedName>
        <fullName evidence="3">SRPBCC domain-containing protein</fullName>
    </submittedName>
</protein>
<dbReference type="Proteomes" id="UP000320913">
    <property type="component" value="Unassembled WGS sequence"/>
</dbReference>
<reference evidence="3 4" key="1">
    <citation type="journal article" date="2019" name="Nat. Microbiol.">
        <title>Mediterranean grassland soil C-N compound turnover is dependent on rainfall and depth, and is mediated by genomically divergent microorganisms.</title>
        <authorList>
            <person name="Diamond S."/>
            <person name="Andeer P.F."/>
            <person name="Li Z."/>
            <person name="Crits-Christoph A."/>
            <person name="Burstein D."/>
            <person name="Anantharaman K."/>
            <person name="Lane K.R."/>
            <person name="Thomas B.C."/>
            <person name="Pan C."/>
            <person name="Northen T.R."/>
            <person name="Banfield J.F."/>
        </authorList>
    </citation>
    <scope>NUCLEOTIDE SEQUENCE [LARGE SCALE GENOMIC DNA]</scope>
    <source>
        <strain evidence="3">WS_5</strain>
    </source>
</reference>
<evidence type="ECO:0000256" key="1">
    <source>
        <dbReference type="ARBA" id="ARBA00006817"/>
    </source>
</evidence>
<name>A0A538T047_UNCEI</name>
<evidence type="ECO:0000313" key="4">
    <source>
        <dbReference type="Proteomes" id="UP000320913"/>
    </source>
</evidence>
<organism evidence="3 4">
    <name type="scientific">Eiseniibacteriota bacterium</name>
    <dbReference type="NCBI Taxonomy" id="2212470"/>
    <lineage>
        <taxon>Bacteria</taxon>
        <taxon>Candidatus Eiseniibacteriota</taxon>
    </lineage>
</organism>
<dbReference type="SUPFAM" id="SSF55961">
    <property type="entry name" value="Bet v1-like"/>
    <property type="match status" value="1"/>
</dbReference>
<evidence type="ECO:0000259" key="2">
    <source>
        <dbReference type="Pfam" id="PF08327"/>
    </source>
</evidence>
<gene>
    <name evidence="3" type="ORF">E6K75_07540</name>
</gene>
<dbReference type="AlphaFoldDB" id="A0A538T047"/>
<dbReference type="EMBL" id="VBOV01000180">
    <property type="protein sequence ID" value="TMQ57011.1"/>
    <property type="molecule type" value="Genomic_DNA"/>
</dbReference>
<feature type="domain" description="Activator of Hsp90 ATPase homologue 1/2-like C-terminal" evidence="2">
    <location>
        <begin position="17"/>
        <end position="143"/>
    </location>
</feature>
<dbReference type="InterPro" id="IPR013538">
    <property type="entry name" value="ASHA1/2-like_C"/>
</dbReference>
<accession>A0A538T047</accession>
<dbReference type="InterPro" id="IPR023393">
    <property type="entry name" value="START-like_dom_sf"/>
</dbReference>
<dbReference type="CDD" id="cd07814">
    <property type="entry name" value="SRPBCC_CalC_Aha1-like"/>
    <property type="match status" value="1"/>
</dbReference>
<comment type="similarity">
    <text evidence="1">Belongs to the AHA1 family.</text>
</comment>